<organism evidence="8 9">
    <name type="scientific">Nitrincola nitratireducens</name>
    <dbReference type="NCBI Taxonomy" id="1229521"/>
    <lineage>
        <taxon>Bacteria</taxon>
        <taxon>Pseudomonadati</taxon>
        <taxon>Pseudomonadota</taxon>
        <taxon>Gammaproteobacteria</taxon>
        <taxon>Oceanospirillales</taxon>
        <taxon>Oceanospirillaceae</taxon>
        <taxon>Nitrincola</taxon>
    </lineage>
</organism>
<evidence type="ECO:0000256" key="3">
    <source>
        <dbReference type="ARBA" id="ARBA00022679"/>
    </source>
</evidence>
<evidence type="ECO:0000256" key="4">
    <source>
        <dbReference type="ARBA" id="ARBA00022695"/>
    </source>
</evidence>
<dbReference type="PROSITE" id="PS52018">
    <property type="entry name" value="DART"/>
    <property type="match status" value="1"/>
</dbReference>
<keyword evidence="1 6" id="KW-1277">Toxin-antitoxin system</keyword>
<keyword evidence="9" id="KW-1185">Reference proteome</keyword>
<protein>
    <recommendedName>
        <fullName evidence="7">DarT domain-containing protein</fullName>
    </recommendedName>
</protein>
<accession>W9UUI1</accession>
<evidence type="ECO:0000256" key="5">
    <source>
        <dbReference type="ARBA" id="ARBA00023125"/>
    </source>
</evidence>
<keyword evidence="4" id="KW-0548">Nucleotidyltransferase</keyword>
<dbReference type="GO" id="GO:0003677">
    <property type="term" value="F:DNA binding"/>
    <property type="evidence" value="ECO:0007669"/>
    <property type="project" value="UniProtKB-UniRule"/>
</dbReference>
<comment type="similarity">
    <text evidence="6">Belongs to the DarT ADP-ribosyltransferase family.</text>
</comment>
<keyword evidence="3" id="KW-0808">Transferase</keyword>
<proteinExistence type="inferred from homology"/>
<evidence type="ECO:0000256" key="6">
    <source>
        <dbReference type="PROSITE-ProRule" id="PRU01362"/>
    </source>
</evidence>
<evidence type="ECO:0000256" key="2">
    <source>
        <dbReference type="ARBA" id="ARBA00022676"/>
    </source>
</evidence>
<dbReference type="Proteomes" id="UP000019464">
    <property type="component" value="Unassembled WGS sequence"/>
</dbReference>
<comment type="caution">
    <text evidence="8">The sequence shown here is derived from an EMBL/GenBank/DDBJ whole genome shotgun (WGS) entry which is preliminary data.</text>
</comment>
<evidence type="ECO:0000256" key="1">
    <source>
        <dbReference type="ARBA" id="ARBA00022649"/>
    </source>
</evidence>
<evidence type="ECO:0000313" key="9">
    <source>
        <dbReference type="Proteomes" id="UP000019464"/>
    </source>
</evidence>
<evidence type="ECO:0000313" key="8">
    <source>
        <dbReference type="EMBL" id="EXJ10883.1"/>
    </source>
</evidence>
<keyword evidence="5 6" id="KW-0238">DNA-binding</keyword>
<keyword evidence="2" id="KW-0328">Glycosyltransferase</keyword>
<feature type="domain" description="DarT" evidence="7">
    <location>
        <begin position="1"/>
        <end position="109"/>
    </location>
</feature>
<dbReference type="Pfam" id="PF14487">
    <property type="entry name" value="DarT"/>
    <property type="match status" value="1"/>
</dbReference>
<evidence type="ECO:0000259" key="7">
    <source>
        <dbReference type="PROSITE" id="PS52018"/>
    </source>
</evidence>
<dbReference type="GO" id="GO:0016779">
    <property type="term" value="F:nucleotidyltransferase activity"/>
    <property type="evidence" value="ECO:0007669"/>
    <property type="project" value="UniProtKB-KW"/>
</dbReference>
<dbReference type="GO" id="GO:0016757">
    <property type="term" value="F:glycosyltransferase activity"/>
    <property type="evidence" value="ECO:0007669"/>
    <property type="project" value="UniProtKB-KW"/>
</dbReference>
<gene>
    <name evidence="8" type="ORF">D791_02248</name>
</gene>
<reference evidence="9" key="1">
    <citation type="submission" date="2012-11" db="EMBL/GenBank/DDBJ databases">
        <authorList>
            <person name="Singh A."/>
            <person name="Pinnaka A.K."/>
            <person name="Vaidya B."/>
        </authorList>
    </citation>
    <scope>NUCLEOTIDE SEQUENCE [LARGE SCALE GENOMIC DNA]</scope>
    <source>
        <strain evidence="9">AK23</strain>
    </source>
</reference>
<comment type="caution">
    <text evidence="6">Lacks conserved residue(s) required for the propagation of feature annotation.</text>
</comment>
<dbReference type="InterPro" id="IPR029494">
    <property type="entry name" value="DarT"/>
</dbReference>
<reference evidence="8 9" key="2">
    <citation type="journal article" date="2015" name="Syst. Appl. Microbiol.">
        <title>Nitrincola nitratireducens sp. nov. isolated from a haloalkaline crater lake.</title>
        <authorList>
            <person name="Singh A."/>
            <person name="Vaidya B."/>
            <person name="Tanuku N.R."/>
            <person name="Pinnaka A.K."/>
        </authorList>
    </citation>
    <scope>NUCLEOTIDE SEQUENCE [LARGE SCALE GENOMIC DNA]</scope>
    <source>
        <strain evidence="8 9">AK23</strain>
    </source>
</reference>
<dbReference type="STRING" id="1229521.D791_02248"/>
<dbReference type="EMBL" id="AONB01000010">
    <property type="protein sequence ID" value="EXJ10883.1"/>
    <property type="molecule type" value="Genomic_DNA"/>
</dbReference>
<dbReference type="AlphaFoldDB" id="W9UUI1"/>
<name>W9UUI1_9GAMM</name>
<sequence length="114" mass="12939">MLVTVHRTVAQANKWKVIARHPLAEEGYEIFDYDDGIAVIDWALIAKRDYNDRACKVACMAECLSPSTVPAEKIFSVYVKTEAARVVVKDWADKYKVVRHINLQSHMFAGEVNV</sequence>